<evidence type="ECO:0000259" key="3">
    <source>
        <dbReference type="SMART" id="SM00409"/>
    </source>
</evidence>
<reference evidence="4 5" key="2">
    <citation type="submission" date="2017-04" db="EMBL/GenBank/DDBJ databases">
        <title>CpG methylation of centromeres and impact of large insertions on vertebrate speciation.</title>
        <authorList>
            <person name="Ichikawa K."/>
            <person name="Yoshimura J."/>
            <person name="Morishita S."/>
        </authorList>
    </citation>
    <scope>NUCLEOTIDE SEQUENCE</scope>
    <source>
        <strain evidence="4 5">HSOK</strain>
    </source>
</reference>
<dbReference type="Proteomes" id="UP000265200">
    <property type="component" value="Chromosome 22"/>
</dbReference>
<dbReference type="Pfam" id="PF07686">
    <property type="entry name" value="V-set"/>
    <property type="match status" value="1"/>
</dbReference>
<dbReference type="SMART" id="SM00409">
    <property type="entry name" value="IG"/>
    <property type="match status" value="1"/>
</dbReference>
<evidence type="ECO:0000256" key="1">
    <source>
        <dbReference type="ARBA" id="ARBA00022729"/>
    </source>
</evidence>
<keyword evidence="2" id="KW-0391">Immunity</keyword>
<evidence type="ECO:0000313" key="5">
    <source>
        <dbReference type="Proteomes" id="UP000265200"/>
    </source>
</evidence>
<dbReference type="InterPro" id="IPR036179">
    <property type="entry name" value="Ig-like_dom_sf"/>
</dbReference>
<dbReference type="AlphaFoldDB" id="A0A3P9JTZ1"/>
<dbReference type="PANTHER" id="PTHR23268:SF102">
    <property type="entry name" value="IMMUNOGLOBULIN V-SET DOMAIN-CONTAINING PROTEIN"/>
    <property type="match status" value="1"/>
</dbReference>
<organism evidence="4 5">
    <name type="scientific">Oryzias latipes</name>
    <name type="common">Japanese rice fish</name>
    <name type="synonym">Japanese killifish</name>
    <dbReference type="NCBI Taxonomy" id="8090"/>
    <lineage>
        <taxon>Eukaryota</taxon>
        <taxon>Metazoa</taxon>
        <taxon>Chordata</taxon>
        <taxon>Craniata</taxon>
        <taxon>Vertebrata</taxon>
        <taxon>Euteleostomi</taxon>
        <taxon>Actinopterygii</taxon>
        <taxon>Neopterygii</taxon>
        <taxon>Teleostei</taxon>
        <taxon>Neoteleostei</taxon>
        <taxon>Acanthomorphata</taxon>
        <taxon>Ovalentaria</taxon>
        <taxon>Atherinomorphae</taxon>
        <taxon>Beloniformes</taxon>
        <taxon>Adrianichthyidae</taxon>
        <taxon>Oryziinae</taxon>
        <taxon>Oryzias</taxon>
    </lineage>
</organism>
<proteinExistence type="predicted"/>
<dbReference type="CDD" id="cd00099">
    <property type="entry name" value="IgV"/>
    <property type="match status" value="1"/>
</dbReference>
<dbReference type="InterPro" id="IPR013106">
    <property type="entry name" value="Ig_V-set"/>
</dbReference>
<protein>
    <recommendedName>
        <fullName evidence="3">Immunoglobulin domain-containing protein</fullName>
    </recommendedName>
</protein>
<dbReference type="GO" id="GO:0002376">
    <property type="term" value="P:immune system process"/>
    <property type="evidence" value="ECO:0007669"/>
    <property type="project" value="UniProtKB-KW"/>
</dbReference>
<feature type="domain" description="Immunoglobulin" evidence="3">
    <location>
        <begin position="21"/>
        <end position="127"/>
    </location>
</feature>
<dbReference type="Ensembl" id="ENSORLT00015030453.1">
    <property type="protein sequence ID" value="ENSORLP00015035599.1"/>
    <property type="gene ID" value="ENSORLG00015022281.1"/>
</dbReference>
<reference evidence="4" key="3">
    <citation type="submission" date="2025-08" db="UniProtKB">
        <authorList>
            <consortium name="Ensembl"/>
        </authorList>
    </citation>
    <scope>IDENTIFICATION</scope>
    <source>
        <strain evidence="4">HSOK</strain>
    </source>
</reference>
<dbReference type="SUPFAM" id="SSF48726">
    <property type="entry name" value="Immunoglobulin"/>
    <property type="match status" value="1"/>
</dbReference>
<dbReference type="InterPro" id="IPR050413">
    <property type="entry name" value="TCR_beta_variable"/>
</dbReference>
<reference evidence="4" key="4">
    <citation type="submission" date="2025-09" db="UniProtKB">
        <authorList>
            <consortium name="Ensembl"/>
        </authorList>
    </citation>
    <scope>IDENTIFICATION</scope>
    <source>
        <strain evidence="4">HSOK</strain>
    </source>
</reference>
<sequence>MDTLRPSFESSSLMDRITQTPAHVFKHAGEKAEIKCSHSIQSYNNGLWYKQSEDGQMQLLGYMISGSAFPESGPEVTMGGSADKDQTFTLTIAGISESSRAVYFCAAQCSKNVSFGFFGCGKTTVVNFRKLTCEWI</sequence>
<evidence type="ECO:0000313" key="4">
    <source>
        <dbReference type="Ensembl" id="ENSORLP00015035599.1"/>
    </source>
</evidence>
<reference key="1">
    <citation type="journal article" date="2007" name="Nature">
        <title>The medaka draft genome and insights into vertebrate genome evolution.</title>
        <authorList>
            <person name="Kasahara M."/>
            <person name="Naruse K."/>
            <person name="Sasaki S."/>
            <person name="Nakatani Y."/>
            <person name="Qu W."/>
            <person name="Ahsan B."/>
            <person name="Yamada T."/>
            <person name="Nagayasu Y."/>
            <person name="Doi K."/>
            <person name="Kasai Y."/>
            <person name="Jindo T."/>
            <person name="Kobayashi D."/>
            <person name="Shimada A."/>
            <person name="Toyoda A."/>
            <person name="Kuroki Y."/>
            <person name="Fujiyama A."/>
            <person name="Sasaki T."/>
            <person name="Shimizu A."/>
            <person name="Asakawa S."/>
            <person name="Shimizu N."/>
            <person name="Hashimoto S."/>
            <person name="Yang J."/>
            <person name="Lee Y."/>
            <person name="Matsushima K."/>
            <person name="Sugano S."/>
            <person name="Sakaizumi M."/>
            <person name="Narita T."/>
            <person name="Ohishi K."/>
            <person name="Haga S."/>
            <person name="Ohta F."/>
            <person name="Nomoto H."/>
            <person name="Nogata K."/>
            <person name="Morishita T."/>
            <person name="Endo T."/>
            <person name="Shin-I T."/>
            <person name="Takeda H."/>
            <person name="Morishita S."/>
            <person name="Kohara Y."/>
        </authorList>
    </citation>
    <scope>NUCLEOTIDE SEQUENCE [LARGE SCALE GENOMIC DNA]</scope>
    <source>
        <strain>Hd-rR</strain>
    </source>
</reference>
<evidence type="ECO:0000256" key="2">
    <source>
        <dbReference type="ARBA" id="ARBA00022859"/>
    </source>
</evidence>
<dbReference type="PANTHER" id="PTHR23268">
    <property type="entry name" value="T-CELL RECEPTOR BETA CHAIN"/>
    <property type="match status" value="1"/>
</dbReference>
<dbReference type="InterPro" id="IPR013783">
    <property type="entry name" value="Ig-like_fold"/>
</dbReference>
<keyword evidence="1" id="KW-0732">Signal</keyword>
<accession>A0A3P9JTZ1</accession>
<name>A0A3P9JTZ1_ORYLA</name>
<dbReference type="Gene3D" id="2.60.40.10">
    <property type="entry name" value="Immunoglobulins"/>
    <property type="match status" value="1"/>
</dbReference>
<dbReference type="InterPro" id="IPR003599">
    <property type="entry name" value="Ig_sub"/>
</dbReference>